<dbReference type="AlphaFoldDB" id="Q60D51"/>
<protein>
    <submittedName>
        <fullName evidence="2">MuDR family transposase containing protein</fullName>
    </submittedName>
</protein>
<accession>Q60D51</accession>
<dbReference type="EMBL" id="AC151801">
    <property type="protein sequence ID" value="AAU90304.1"/>
    <property type="molecule type" value="Genomic_DNA"/>
</dbReference>
<reference evidence="2" key="1">
    <citation type="submission" date="2004-10" db="EMBL/GenBank/DDBJ databases">
        <authorList>
            <person name="Buell R."/>
            <person name="Liu J."/>
            <person name="Childs K."/>
            <person name="Zaborsky J."/>
            <person name="Tallon L."/>
            <person name="Wirtz U."/>
            <person name="Wei F."/>
            <person name="Kuang H."/>
            <person name="Zhang P."/>
            <person name="Marano M."/>
            <person name="Baker B."/>
        </authorList>
    </citation>
    <scope>NUCLEOTIDE SEQUENCE</scope>
</reference>
<gene>
    <name evidence="2" type="ORF">SDM1_53t00023</name>
</gene>
<name>Q60D51_SOLDE</name>
<dbReference type="PANTHER" id="PTHR31973:SF113">
    <property type="entry name" value="PROTEIN FAR1-RELATED SEQUENCE 5-LIKE"/>
    <property type="match status" value="1"/>
</dbReference>
<dbReference type="PANTHER" id="PTHR31973">
    <property type="entry name" value="POLYPROTEIN, PUTATIVE-RELATED"/>
    <property type="match status" value="1"/>
</dbReference>
<organism evidence="2">
    <name type="scientific">Solanum demissum</name>
    <name type="common">Wild potato</name>
    <dbReference type="NCBI Taxonomy" id="50514"/>
    <lineage>
        <taxon>Eukaryota</taxon>
        <taxon>Viridiplantae</taxon>
        <taxon>Streptophyta</taxon>
        <taxon>Embryophyta</taxon>
        <taxon>Tracheophyta</taxon>
        <taxon>Spermatophyta</taxon>
        <taxon>Magnoliopsida</taxon>
        <taxon>eudicotyledons</taxon>
        <taxon>Gunneridae</taxon>
        <taxon>Pentapetalae</taxon>
        <taxon>asterids</taxon>
        <taxon>lamiids</taxon>
        <taxon>Solanales</taxon>
        <taxon>Solanaceae</taxon>
        <taxon>Solanoideae</taxon>
        <taxon>Solaneae</taxon>
        <taxon>Solanum</taxon>
    </lineage>
</organism>
<dbReference type="InterPro" id="IPR004332">
    <property type="entry name" value="Transposase_MuDR"/>
</dbReference>
<proteinExistence type="predicted"/>
<evidence type="ECO:0000259" key="1">
    <source>
        <dbReference type="Pfam" id="PF03108"/>
    </source>
</evidence>
<reference evidence="2" key="2">
    <citation type="submission" date="2006-08" db="EMBL/GenBank/DDBJ databases">
        <authorList>
            <person name="Childs K."/>
        </authorList>
    </citation>
    <scope>NUCLEOTIDE SEQUENCE</scope>
</reference>
<sequence length="392" mass="44841">MNISILLRHSGSWESDVRYEQYISDGIVVCENISFVNLISAIKAELGIDEFKKNIEVRYVVKGNSSPLCIRNDMGVKLYIEFKKHEVGFGMYPLCIDTSDKSDEEIQNFDATTGAIVCVEGGKSDAKALTIVESKIGDSYYIPEMEVKNYISDTNISVVEVKQMYKDKATLKAVMEKYKIKNSFNFKVKRSDNKSYVLVCYSDDCCWKLKASVRKNSDIFKVRYFNSEHRCPLRDRVLSKVQATIGFVSGVTAPILGNHKRKHTPNDIITDIRALYGVEISYQQAWRSKERALEMIRGKPADGYKQLPRYIYMLETVYPNSHIRMHKSEKNEFMYLFISLRPMMRGFEFCRPVVVVDASHLSGAYRGTFVSASCILPLAYGIVDTENDCSWI</sequence>
<dbReference type="Pfam" id="PF03108">
    <property type="entry name" value="DBD_Tnp_Mut"/>
    <property type="match status" value="1"/>
</dbReference>
<evidence type="ECO:0000313" key="2">
    <source>
        <dbReference type="EMBL" id="AAU90304.1"/>
    </source>
</evidence>
<feature type="domain" description="Transposase MuDR plant" evidence="1">
    <location>
        <begin position="161"/>
        <end position="222"/>
    </location>
</feature>